<reference evidence="5" key="1">
    <citation type="journal article" date="2014" name="Int. J. Syst. Evol. Microbiol.">
        <title>Complete genome sequence of Corynebacterium casei LMG S-19264T (=DSM 44701T), isolated from a smear-ripened cheese.</title>
        <authorList>
            <consortium name="US DOE Joint Genome Institute (JGI-PGF)"/>
            <person name="Walter F."/>
            <person name="Albersmeier A."/>
            <person name="Kalinowski J."/>
            <person name="Ruckert C."/>
        </authorList>
    </citation>
    <scope>NUCLEOTIDE SEQUENCE</scope>
    <source>
        <strain evidence="5">VKM Ac-1069</strain>
    </source>
</reference>
<feature type="domain" description="Leucine-binding protein" evidence="4">
    <location>
        <begin position="45"/>
        <end position="401"/>
    </location>
</feature>
<accession>A0A9W6NY30</accession>
<dbReference type="EMBL" id="BSFQ01000028">
    <property type="protein sequence ID" value="GLL14050.1"/>
    <property type="molecule type" value="Genomic_DNA"/>
</dbReference>
<feature type="chain" id="PRO_5040926786" evidence="3">
    <location>
        <begin position="30"/>
        <end position="409"/>
    </location>
</feature>
<dbReference type="AlphaFoldDB" id="A0A9W6NY30"/>
<evidence type="ECO:0000313" key="5">
    <source>
        <dbReference type="EMBL" id="GLL14050.1"/>
    </source>
</evidence>
<dbReference type="Gene3D" id="3.40.50.2300">
    <property type="match status" value="2"/>
</dbReference>
<keyword evidence="6" id="KW-1185">Reference proteome</keyword>
<comment type="caution">
    <text evidence="5">The sequence shown here is derived from an EMBL/GenBank/DDBJ whole genome shotgun (WGS) entry which is preliminary data.</text>
</comment>
<dbReference type="Pfam" id="PF13458">
    <property type="entry name" value="Peripla_BP_6"/>
    <property type="match status" value="1"/>
</dbReference>
<name>A0A9W6NY30_9PSEU</name>
<dbReference type="PANTHER" id="PTHR30483">
    <property type="entry name" value="LEUCINE-SPECIFIC-BINDING PROTEIN"/>
    <property type="match status" value="1"/>
</dbReference>
<evidence type="ECO:0000259" key="4">
    <source>
        <dbReference type="Pfam" id="PF13458"/>
    </source>
</evidence>
<dbReference type="RefSeq" id="WP_037050959.1">
    <property type="nucleotide sequence ID" value="NZ_BAAAUZ010000024.1"/>
</dbReference>
<organism evidence="5 6">
    <name type="scientific">Pseudonocardia halophobica</name>
    <dbReference type="NCBI Taxonomy" id="29401"/>
    <lineage>
        <taxon>Bacteria</taxon>
        <taxon>Bacillati</taxon>
        <taxon>Actinomycetota</taxon>
        <taxon>Actinomycetes</taxon>
        <taxon>Pseudonocardiales</taxon>
        <taxon>Pseudonocardiaceae</taxon>
        <taxon>Pseudonocardia</taxon>
    </lineage>
</organism>
<reference evidence="5" key="2">
    <citation type="submission" date="2023-01" db="EMBL/GenBank/DDBJ databases">
        <authorList>
            <person name="Sun Q."/>
            <person name="Evtushenko L."/>
        </authorList>
    </citation>
    <scope>NUCLEOTIDE SEQUENCE</scope>
    <source>
        <strain evidence="5">VKM Ac-1069</strain>
    </source>
</reference>
<evidence type="ECO:0000256" key="1">
    <source>
        <dbReference type="ARBA" id="ARBA00010062"/>
    </source>
</evidence>
<dbReference type="SUPFAM" id="SSF53822">
    <property type="entry name" value="Periplasmic binding protein-like I"/>
    <property type="match status" value="1"/>
</dbReference>
<dbReference type="PROSITE" id="PS51257">
    <property type="entry name" value="PROKAR_LIPOPROTEIN"/>
    <property type="match status" value="1"/>
</dbReference>
<feature type="signal peptide" evidence="3">
    <location>
        <begin position="1"/>
        <end position="29"/>
    </location>
</feature>
<dbReference type="Proteomes" id="UP001143463">
    <property type="component" value="Unassembled WGS sequence"/>
</dbReference>
<keyword evidence="2 3" id="KW-0732">Signal</keyword>
<dbReference type="InterPro" id="IPR028081">
    <property type="entry name" value="Leu-bd"/>
</dbReference>
<sequence length="409" mass="42698">MNTFRTSARGRLRTAAVAIAMLLVAAACSTGCSVPTGDDGRAGAPYRIGVLLGLTGADAAVSRPGHRALQLYAERTTALGGVHGRPVELVVADTGGDAGRAADEYRRLVVEEDVVAVVGPGSRTEAVALRPLSRTLRTPVTAMAGTDDVISPPAEARYMFTQVPARAESLRAQLTYAREQGWRRVAILSSDDDHGREAAQALPGMIAGFGLELVGNQVFPGDAVDMTPQLTTLAATRPDVTLVWSAALPTAIVSRNAFVLGYPGVLFPASGAAGAHYIGLGGDAVEGTLLQGPKMLVSEQIPADDPQGPVLADFVSAWEVEYGTTPSPSAAGAWDAVHLTVEALRATDPARTGSQETRDAVRDRLERTTGVPGTLAVYTFTPERHGPEGIAGLAIIRVDGGRFLLEQAY</sequence>
<evidence type="ECO:0000313" key="6">
    <source>
        <dbReference type="Proteomes" id="UP001143463"/>
    </source>
</evidence>
<dbReference type="InterPro" id="IPR051010">
    <property type="entry name" value="BCAA_transport"/>
</dbReference>
<dbReference type="InterPro" id="IPR028082">
    <property type="entry name" value="Peripla_BP_I"/>
</dbReference>
<gene>
    <name evidence="5" type="ORF">GCM10017577_51960</name>
</gene>
<evidence type="ECO:0000256" key="2">
    <source>
        <dbReference type="ARBA" id="ARBA00022729"/>
    </source>
</evidence>
<protein>
    <submittedName>
        <fullName evidence="5">ABC transporter substrate-binding protein</fullName>
    </submittedName>
</protein>
<dbReference type="PANTHER" id="PTHR30483:SF38">
    <property type="entry name" value="BLR7848 PROTEIN"/>
    <property type="match status" value="1"/>
</dbReference>
<proteinExistence type="inferred from homology"/>
<evidence type="ECO:0000256" key="3">
    <source>
        <dbReference type="SAM" id="SignalP"/>
    </source>
</evidence>
<comment type="similarity">
    <text evidence="1">Belongs to the leucine-binding protein family.</text>
</comment>